<evidence type="ECO:0000259" key="5">
    <source>
        <dbReference type="PROSITE" id="PS50893"/>
    </source>
</evidence>
<organism evidence="6 7">
    <name type="scientific">Aquitalea magnusonii</name>
    <dbReference type="NCBI Taxonomy" id="332411"/>
    <lineage>
        <taxon>Bacteria</taxon>
        <taxon>Pseudomonadati</taxon>
        <taxon>Pseudomonadota</taxon>
        <taxon>Betaproteobacteria</taxon>
        <taxon>Neisseriales</taxon>
        <taxon>Chromobacteriaceae</taxon>
        <taxon>Aquitalea</taxon>
    </lineage>
</organism>
<reference evidence="6 7" key="2">
    <citation type="journal article" date="2017" name="Genome Announc.">
        <title>Draft genome sequence of Aquitalea magnusonii strain H3, a plant growth-promoting bacterium of duckweed Lemna minor.</title>
        <authorList>
            <person name="Ishizawa H."/>
            <person name="Kuroda M."/>
            <person name="Ike M."/>
        </authorList>
    </citation>
    <scope>NUCLEOTIDE SEQUENCE [LARGE SCALE GENOMIC DNA]</scope>
    <source>
        <strain evidence="6 7">H3</strain>
    </source>
</reference>
<keyword evidence="2" id="KW-0472">Membrane</keyword>
<dbReference type="Gene3D" id="3.40.50.300">
    <property type="entry name" value="P-loop containing nucleotide triphosphate hydrolases"/>
    <property type="match status" value="1"/>
</dbReference>
<sequence>MNTPRFDLAIRHTLHSGTRSFALDIALQSNCQQLVVYGPSGAGKSMLLKAIAGLHHPDHGHIRLDGRSLFDSAQGICLSPQQRQLGYLFQDYALFPHLSVRQNIGFGLQRGWLNPGRRRQLAAVDYWLNAFGLETLAEQLPATLSGGQRQRTALARALVAAPRALLLDEPFSALDPALRQQLRSELAELLQRLSIPMLLITHDAEDVRVFGQQTLYLQDGRLSQPPAGLMETIHG</sequence>
<dbReference type="OrthoDB" id="5298774at2"/>
<evidence type="ECO:0000256" key="2">
    <source>
        <dbReference type="ARBA" id="ARBA00022475"/>
    </source>
</evidence>
<name>A0A3G9GIU8_9NEIS</name>
<dbReference type="STRING" id="332411.VI06_00465"/>
<dbReference type="Proteomes" id="UP000198290">
    <property type="component" value="Chromosome"/>
</dbReference>
<evidence type="ECO:0000256" key="4">
    <source>
        <dbReference type="ARBA" id="ARBA00022840"/>
    </source>
</evidence>
<dbReference type="InterPro" id="IPR027417">
    <property type="entry name" value="P-loop_NTPase"/>
</dbReference>
<evidence type="ECO:0000313" key="6">
    <source>
        <dbReference type="EMBL" id="BBF85447.1"/>
    </source>
</evidence>
<dbReference type="PANTHER" id="PTHR42781:SF4">
    <property type="entry name" value="SPERMIDINE_PUTRESCINE IMPORT ATP-BINDING PROTEIN POTA"/>
    <property type="match status" value="1"/>
</dbReference>
<protein>
    <submittedName>
        <fullName evidence="6">Molybdenum transport ATP-binding protein ModC</fullName>
    </submittedName>
</protein>
<dbReference type="PANTHER" id="PTHR42781">
    <property type="entry name" value="SPERMIDINE/PUTRESCINE IMPORT ATP-BINDING PROTEIN POTA"/>
    <property type="match status" value="1"/>
</dbReference>
<accession>A0A3G9GIU8</accession>
<dbReference type="InterPro" id="IPR050093">
    <property type="entry name" value="ABC_SmlMolc_Importer"/>
</dbReference>
<feature type="domain" description="ABC transporter" evidence="5">
    <location>
        <begin position="4"/>
        <end position="233"/>
    </location>
</feature>
<evidence type="ECO:0000256" key="1">
    <source>
        <dbReference type="ARBA" id="ARBA00022448"/>
    </source>
</evidence>
<dbReference type="GO" id="GO:0016887">
    <property type="term" value="F:ATP hydrolysis activity"/>
    <property type="evidence" value="ECO:0007669"/>
    <property type="project" value="InterPro"/>
</dbReference>
<dbReference type="KEGG" id="amah:DLM_1831"/>
<keyword evidence="3" id="KW-0547">Nucleotide-binding</keyword>
<dbReference type="RefSeq" id="WP_089083348.1">
    <property type="nucleotide sequence ID" value="NZ_AP018823.1"/>
</dbReference>
<dbReference type="EMBL" id="AP018823">
    <property type="protein sequence ID" value="BBF85447.1"/>
    <property type="molecule type" value="Genomic_DNA"/>
</dbReference>
<keyword evidence="4 6" id="KW-0067">ATP-binding</keyword>
<dbReference type="PROSITE" id="PS50893">
    <property type="entry name" value="ABC_TRANSPORTER_2"/>
    <property type="match status" value="1"/>
</dbReference>
<evidence type="ECO:0000313" key="7">
    <source>
        <dbReference type="Proteomes" id="UP000198290"/>
    </source>
</evidence>
<keyword evidence="7" id="KW-1185">Reference proteome</keyword>
<evidence type="ECO:0000256" key="3">
    <source>
        <dbReference type="ARBA" id="ARBA00022741"/>
    </source>
</evidence>
<dbReference type="SMART" id="SM00382">
    <property type="entry name" value="AAA"/>
    <property type="match status" value="1"/>
</dbReference>
<dbReference type="SUPFAM" id="SSF52540">
    <property type="entry name" value="P-loop containing nucleoside triphosphate hydrolases"/>
    <property type="match status" value="1"/>
</dbReference>
<reference evidence="7" key="3">
    <citation type="journal article" date="2017" name="Plant Physiol. Biochem.">
        <title>Differential oxidative and antioxidative response of duckweed Lemna minor toward plant growth promoting/inhibiting bacteria.</title>
        <authorList>
            <person name="Ishizawa H."/>
            <person name="Kuroda M."/>
            <person name="Morikawa M."/>
            <person name="Ike M."/>
        </authorList>
    </citation>
    <scope>NUCLEOTIDE SEQUENCE [LARGE SCALE GENOMIC DNA]</scope>
    <source>
        <strain evidence="7">H3</strain>
    </source>
</reference>
<gene>
    <name evidence="6" type="ORF">DLM_1831</name>
</gene>
<dbReference type="Pfam" id="PF00005">
    <property type="entry name" value="ABC_tran"/>
    <property type="match status" value="1"/>
</dbReference>
<keyword evidence="1" id="KW-0813">Transport</keyword>
<reference evidence="7" key="1">
    <citation type="journal article" date="2017" name="Biotechnol. Biofuels">
        <title>Evaluation of environmental bacterial communities as a factor affecting the growth of duckweed Lemna minor.</title>
        <authorList>
            <person name="Ishizawa H."/>
            <person name="Kuroda M."/>
            <person name="Morikawa M."/>
            <person name="Ike M."/>
        </authorList>
    </citation>
    <scope>NUCLEOTIDE SEQUENCE [LARGE SCALE GENOMIC DNA]</scope>
    <source>
        <strain evidence="7">H3</strain>
    </source>
</reference>
<dbReference type="AlphaFoldDB" id="A0A3G9GIU8"/>
<dbReference type="GO" id="GO:0005524">
    <property type="term" value="F:ATP binding"/>
    <property type="evidence" value="ECO:0007669"/>
    <property type="project" value="UniProtKB-KW"/>
</dbReference>
<proteinExistence type="predicted"/>
<keyword evidence="2" id="KW-1003">Cell membrane</keyword>
<dbReference type="InterPro" id="IPR003439">
    <property type="entry name" value="ABC_transporter-like_ATP-bd"/>
</dbReference>
<dbReference type="InterPro" id="IPR003593">
    <property type="entry name" value="AAA+_ATPase"/>
</dbReference>